<dbReference type="EMBL" id="OV121132">
    <property type="protein sequence ID" value="CAH0547628.1"/>
    <property type="molecule type" value="Genomic_DNA"/>
</dbReference>
<dbReference type="GO" id="GO:0005096">
    <property type="term" value="F:GTPase activator activity"/>
    <property type="evidence" value="ECO:0007669"/>
    <property type="project" value="InterPro"/>
</dbReference>
<dbReference type="PANTHER" id="PTHR31441">
    <property type="entry name" value="FOLLICULIN FAMILY MEMBER"/>
    <property type="match status" value="1"/>
</dbReference>
<feature type="domain" description="UDENN FLCN/SMCR8-type" evidence="1">
    <location>
        <begin position="45"/>
        <end position="386"/>
    </location>
</feature>
<dbReference type="AlphaFoldDB" id="A0A9P0AQ19"/>
<evidence type="ECO:0000313" key="3">
    <source>
        <dbReference type="Proteomes" id="UP001154078"/>
    </source>
</evidence>
<keyword evidence="3" id="KW-1185">Reference proteome</keyword>
<proteinExistence type="predicted"/>
<protein>
    <recommendedName>
        <fullName evidence="1">UDENN FLCN/SMCR8-type domain-containing protein</fullName>
    </recommendedName>
</protein>
<sequence>MDGIVALGHFCESHGPIVILATQKTDCEPQEKPPHILNSPVCEACKSIDLEEAVVSEDENVYYVSSRIPLKEDVAFLLKNAAVRSISCEEMGKEGGLMYFGDDQRGHVVTYTFYVADSQARGFKRKYCLILLSGDRVHLLNHWRHITKHFEVIASDLKEKALKVNNLEQATCSQKAARQASQQSTRSCTGRSLQELTGVSSIFLQIHMWFVYLLSVNVMEEIKPNILEVPISCNGAIMLRKLYKEISNRDFKKVLYCFLTGIKVESKDTEILKLFQQLLPKKFKLPQTGEACVLVKENDAWKVNWKGNLPLKLPTLLNLIEEGLNSENLPDEALESYLASFSYQWYNISCDIACCNVYSEELLKVLGVHKYDMPLLSYWTTEVRNL</sequence>
<name>A0A9P0AQ19_BRAAE</name>
<dbReference type="Proteomes" id="UP001154078">
    <property type="component" value="Chromosome 1"/>
</dbReference>
<accession>A0A9P0AQ19</accession>
<dbReference type="OrthoDB" id="5599713at2759"/>
<organism evidence="2 3">
    <name type="scientific">Brassicogethes aeneus</name>
    <name type="common">Rape pollen beetle</name>
    <name type="synonym">Meligethes aeneus</name>
    <dbReference type="NCBI Taxonomy" id="1431903"/>
    <lineage>
        <taxon>Eukaryota</taxon>
        <taxon>Metazoa</taxon>
        <taxon>Ecdysozoa</taxon>
        <taxon>Arthropoda</taxon>
        <taxon>Hexapoda</taxon>
        <taxon>Insecta</taxon>
        <taxon>Pterygota</taxon>
        <taxon>Neoptera</taxon>
        <taxon>Endopterygota</taxon>
        <taxon>Coleoptera</taxon>
        <taxon>Polyphaga</taxon>
        <taxon>Cucujiformia</taxon>
        <taxon>Nitidulidae</taxon>
        <taxon>Meligethinae</taxon>
        <taxon>Brassicogethes</taxon>
    </lineage>
</organism>
<dbReference type="GO" id="GO:0005829">
    <property type="term" value="C:cytosol"/>
    <property type="evidence" value="ECO:0007669"/>
    <property type="project" value="TreeGrafter"/>
</dbReference>
<dbReference type="InterPro" id="IPR037521">
    <property type="entry name" value="FLCN/SMCR8_DENN"/>
</dbReference>
<evidence type="ECO:0000259" key="1">
    <source>
        <dbReference type="PROSITE" id="PS51834"/>
    </source>
</evidence>
<reference evidence="2" key="1">
    <citation type="submission" date="2021-12" db="EMBL/GenBank/DDBJ databases">
        <authorList>
            <person name="King R."/>
        </authorList>
    </citation>
    <scope>NUCLEOTIDE SEQUENCE</scope>
</reference>
<evidence type="ECO:0000313" key="2">
    <source>
        <dbReference type="EMBL" id="CAH0547628.1"/>
    </source>
</evidence>
<dbReference type="PANTHER" id="PTHR31441:SF2">
    <property type="entry name" value="FOLLICULIN"/>
    <property type="match status" value="1"/>
</dbReference>
<dbReference type="Pfam" id="PF11704">
    <property type="entry name" value="Folliculin"/>
    <property type="match status" value="1"/>
</dbReference>
<gene>
    <name evidence="2" type="ORF">MELIAE_LOCUS1584</name>
</gene>
<dbReference type="GO" id="GO:0000122">
    <property type="term" value="P:negative regulation of transcription by RNA polymerase II"/>
    <property type="evidence" value="ECO:0007669"/>
    <property type="project" value="TreeGrafter"/>
</dbReference>
<dbReference type="InterPro" id="IPR037520">
    <property type="entry name" value="Folliculin/SMCR8_longin"/>
</dbReference>
<dbReference type="InterPro" id="IPR021713">
    <property type="entry name" value="Folliculin"/>
</dbReference>
<dbReference type="PROSITE" id="PS51834">
    <property type="entry name" value="DENN_FLCN_SMCR8"/>
    <property type="match status" value="1"/>
</dbReference>
<dbReference type="GO" id="GO:1904263">
    <property type="term" value="P:positive regulation of TORC1 signaling"/>
    <property type="evidence" value="ECO:0007669"/>
    <property type="project" value="TreeGrafter"/>
</dbReference>